<proteinExistence type="predicted"/>
<evidence type="ECO:0000313" key="1">
    <source>
        <dbReference type="EMBL" id="KAG9479183.1"/>
    </source>
</evidence>
<sequence length="86" mass="9703">MLAGLINPFLFVHVQPEPAGELVLFSYRGGAQMCFTFHKYLQITTRLLPHGSLYKGTWLPVADVYLSKAQWGHLKKDFIPVSGVKK</sequence>
<name>A0A8J6EZR3_ELECQ</name>
<evidence type="ECO:0000313" key="2">
    <source>
        <dbReference type="Proteomes" id="UP000770717"/>
    </source>
</evidence>
<dbReference type="EMBL" id="WNTK01000008">
    <property type="protein sequence ID" value="KAG9479183.1"/>
    <property type="molecule type" value="Genomic_DNA"/>
</dbReference>
<protein>
    <submittedName>
        <fullName evidence="1">Uncharacterized protein</fullName>
    </submittedName>
</protein>
<gene>
    <name evidence="1" type="ORF">GDO78_012715</name>
</gene>
<accession>A0A8J6EZR3</accession>
<reference evidence="1" key="1">
    <citation type="thesis" date="2020" institute="ProQuest LLC" country="789 East Eisenhower Parkway, Ann Arbor, MI, USA">
        <title>Comparative Genomics and Chromosome Evolution.</title>
        <authorList>
            <person name="Mudd A.B."/>
        </authorList>
    </citation>
    <scope>NUCLEOTIDE SEQUENCE</scope>
    <source>
        <strain evidence="1">HN-11 Male</strain>
        <tissue evidence="1">Kidney and liver</tissue>
    </source>
</reference>
<dbReference type="Proteomes" id="UP000770717">
    <property type="component" value="Unassembled WGS sequence"/>
</dbReference>
<dbReference type="AlphaFoldDB" id="A0A8J6EZR3"/>
<comment type="caution">
    <text evidence="1">The sequence shown here is derived from an EMBL/GenBank/DDBJ whole genome shotgun (WGS) entry which is preliminary data.</text>
</comment>
<organism evidence="1 2">
    <name type="scientific">Eleutherodactylus coqui</name>
    <name type="common">Puerto Rican coqui</name>
    <dbReference type="NCBI Taxonomy" id="57060"/>
    <lineage>
        <taxon>Eukaryota</taxon>
        <taxon>Metazoa</taxon>
        <taxon>Chordata</taxon>
        <taxon>Craniata</taxon>
        <taxon>Vertebrata</taxon>
        <taxon>Euteleostomi</taxon>
        <taxon>Amphibia</taxon>
        <taxon>Batrachia</taxon>
        <taxon>Anura</taxon>
        <taxon>Neobatrachia</taxon>
        <taxon>Hyloidea</taxon>
        <taxon>Eleutherodactylidae</taxon>
        <taxon>Eleutherodactylinae</taxon>
        <taxon>Eleutherodactylus</taxon>
        <taxon>Eleutherodactylus</taxon>
    </lineage>
</organism>
<keyword evidence="2" id="KW-1185">Reference proteome</keyword>